<evidence type="ECO:0000313" key="1">
    <source>
        <dbReference type="EMBL" id="MBB6395546.1"/>
    </source>
</evidence>
<proteinExistence type="predicted"/>
<sequence>MPSKARPPESRPVSITAVIDPVAALASGTLEGNLYLYDTNKAEGSTGFGTVDLRTRVRSGDRIIWNVVVLECETYAALDGIVIDEKFCAPERKLYPNTDIAYWTATVKRHVTEPVSYRLKFRLGTVTEPYAISTPALVGQSATGRGHR</sequence>
<dbReference type="EMBL" id="JACHMQ010000001">
    <property type="protein sequence ID" value="MBB6395546.1"/>
    <property type="molecule type" value="Genomic_DNA"/>
</dbReference>
<dbReference type="Proteomes" id="UP000546324">
    <property type="component" value="Unassembled WGS sequence"/>
</dbReference>
<dbReference type="AlphaFoldDB" id="A0A7X0FZ51"/>
<comment type="caution">
    <text evidence="1">The sequence shown here is derived from an EMBL/GenBank/DDBJ whole genome shotgun (WGS) entry which is preliminary data.</text>
</comment>
<keyword evidence="2" id="KW-1185">Reference proteome</keyword>
<accession>A0A7X0FZ51</accession>
<protein>
    <submittedName>
        <fullName evidence="1">Uncharacterized protein</fullName>
    </submittedName>
</protein>
<name>A0A7X0FZ51_9ACTN</name>
<evidence type="ECO:0000313" key="2">
    <source>
        <dbReference type="Proteomes" id="UP000546324"/>
    </source>
</evidence>
<dbReference type="RefSeq" id="WP_185025030.1">
    <property type="nucleotide sequence ID" value="NZ_JACHMQ010000001.1"/>
</dbReference>
<reference evidence="1 2" key="1">
    <citation type="submission" date="2020-08" db="EMBL/GenBank/DDBJ databases">
        <title>Sequencing the genomes of 1000 actinobacteria strains.</title>
        <authorList>
            <person name="Klenk H.-P."/>
        </authorList>
    </citation>
    <scope>NUCLEOTIDE SEQUENCE [LARGE SCALE GENOMIC DNA]</scope>
    <source>
        <strain evidence="1 2">DSM 43675</strain>
    </source>
</reference>
<organism evidence="1 2">
    <name type="scientific">Actinomadura coerulea</name>
    <dbReference type="NCBI Taxonomy" id="46159"/>
    <lineage>
        <taxon>Bacteria</taxon>
        <taxon>Bacillati</taxon>
        <taxon>Actinomycetota</taxon>
        <taxon>Actinomycetes</taxon>
        <taxon>Streptosporangiales</taxon>
        <taxon>Thermomonosporaceae</taxon>
        <taxon>Actinomadura</taxon>
    </lineage>
</organism>
<gene>
    <name evidence="1" type="ORF">BKA00_002460</name>
</gene>